<sequence length="76" mass="8465">MLWLLGYLIVGMVYAFVQMRPTLHKILKEEEGDEKGEAITIAVALIIICLFTPLWPVLLTFRVIKLCSKGCGASAK</sequence>
<proteinExistence type="predicted"/>
<dbReference type="RefSeq" id="WP_100063434.1">
    <property type="nucleotide sequence ID" value="NZ_NUSQ01000141.1"/>
</dbReference>
<evidence type="ECO:0000313" key="2">
    <source>
        <dbReference type="Proteomes" id="UP000225997"/>
    </source>
</evidence>
<dbReference type="EMBL" id="NUSQ01000141">
    <property type="protein sequence ID" value="PHD64221.1"/>
    <property type="molecule type" value="Genomic_DNA"/>
</dbReference>
<dbReference type="AlphaFoldDB" id="A0A2B5XM97"/>
<gene>
    <name evidence="1" type="ORF">COF40_24805</name>
</gene>
<reference evidence="1 2" key="1">
    <citation type="submission" date="2017-09" db="EMBL/GenBank/DDBJ databases">
        <title>Large-scale bioinformatics analysis of Bacillus genomes uncovers conserved roles of natural products in bacterial physiology.</title>
        <authorList>
            <consortium name="Agbiome Team Llc"/>
            <person name="Bleich R.M."/>
            <person name="Grubbs K.J."/>
            <person name="Santa Maria K.C."/>
            <person name="Allen S.E."/>
            <person name="Farag S."/>
            <person name="Shank E.A."/>
            <person name="Bowers A."/>
        </authorList>
    </citation>
    <scope>NUCLEOTIDE SEQUENCE [LARGE SCALE GENOMIC DNA]</scope>
    <source>
        <strain evidence="1 2">AFS044250</strain>
    </source>
</reference>
<accession>A0A2B5XM97</accession>
<protein>
    <submittedName>
        <fullName evidence="1">Uncharacterized protein</fullName>
    </submittedName>
</protein>
<organism evidence="1 2">
    <name type="scientific">Bacillus toyonensis</name>
    <dbReference type="NCBI Taxonomy" id="155322"/>
    <lineage>
        <taxon>Bacteria</taxon>
        <taxon>Bacillati</taxon>
        <taxon>Bacillota</taxon>
        <taxon>Bacilli</taxon>
        <taxon>Bacillales</taxon>
        <taxon>Bacillaceae</taxon>
        <taxon>Bacillus</taxon>
        <taxon>Bacillus cereus group</taxon>
    </lineage>
</organism>
<name>A0A2B5XM97_9BACI</name>
<evidence type="ECO:0000313" key="1">
    <source>
        <dbReference type="EMBL" id="PHD64221.1"/>
    </source>
</evidence>
<dbReference type="Proteomes" id="UP000225997">
    <property type="component" value="Unassembled WGS sequence"/>
</dbReference>
<comment type="caution">
    <text evidence="1">The sequence shown here is derived from an EMBL/GenBank/DDBJ whole genome shotgun (WGS) entry which is preliminary data.</text>
</comment>